<proteinExistence type="predicted"/>
<sequence length="258" mass="27842">MIEELARRYLHAVDDALPGYVRGLYVVGSAALGAWQPGASDVDTVILTSRPPTDDDLARLASVHAAMPPSPHFDGVYLEPALARSWPTDRRAVPFVVDGALRTGTPCGELTPVLWLTLRRHGIPVRGPAVADLGVRVDPEQLRRYNLDNLREYWQPTMTAFAAELADMDPASVVDGGIVSWFVLGPARLHYTLACGDIISKAAAGSYLARLFPEHAQLARRAVGWRAGEAVQFTAADLVATGDSVNAVTEDAWCRFGG</sequence>
<keyword evidence="3" id="KW-1185">Reference proteome</keyword>
<protein>
    <submittedName>
        <fullName evidence="2">Nucleotidyltransferase domain-containing protein</fullName>
    </submittedName>
</protein>
<dbReference type="SUPFAM" id="SSF81301">
    <property type="entry name" value="Nucleotidyltransferase"/>
    <property type="match status" value="1"/>
</dbReference>
<evidence type="ECO:0000259" key="1">
    <source>
        <dbReference type="Pfam" id="PF01909"/>
    </source>
</evidence>
<accession>A0A1C4XN27</accession>
<feature type="domain" description="Polymerase nucleotidyl transferase" evidence="1">
    <location>
        <begin position="12"/>
        <end position="58"/>
    </location>
</feature>
<evidence type="ECO:0000313" key="2">
    <source>
        <dbReference type="EMBL" id="SCF09895.1"/>
    </source>
</evidence>
<reference evidence="3" key="1">
    <citation type="submission" date="2016-06" db="EMBL/GenBank/DDBJ databases">
        <authorList>
            <person name="Varghese N."/>
            <person name="Submissions Spin"/>
        </authorList>
    </citation>
    <scope>NUCLEOTIDE SEQUENCE [LARGE SCALE GENOMIC DNA]</scope>
    <source>
        <strain evidence="3">DSM 45246</strain>
    </source>
</reference>
<gene>
    <name evidence="2" type="ORF">GA0070214_106197</name>
</gene>
<name>A0A1C4XN27_9ACTN</name>
<dbReference type="GO" id="GO:0016779">
    <property type="term" value="F:nucleotidyltransferase activity"/>
    <property type="evidence" value="ECO:0007669"/>
    <property type="project" value="InterPro"/>
</dbReference>
<dbReference type="RefSeq" id="WP_167364287.1">
    <property type="nucleotide sequence ID" value="NZ_FMCS01000006.1"/>
</dbReference>
<dbReference type="Pfam" id="PF01909">
    <property type="entry name" value="NTP_transf_2"/>
    <property type="match status" value="1"/>
</dbReference>
<dbReference type="EMBL" id="FMCS01000006">
    <property type="protein sequence ID" value="SCF09895.1"/>
    <property type="molecule type" value="Genomic_DNA"/>
</dbReference>
<evidence type="ECO:0000313" key="3">
    <source>
        <dbReference type="Proteomes" id="UP000199629"/>
    </source>
</evidence>
<dbReference type="InterPro" id="IPR043519">
    <property type="entry name" value="NT_sf"/>
</dbReference>
<keyword evidence="2" id="KW-0808">Transferase</keyword>
<dbReference type="AlphaFoldDB" id="A0A1C4XN27"/>
<organism evidence="2 3">
    <name type="scientific">Micromonospora chaiyaphumensis</name>
    <dbReference type="NCBI Taxonomy" id="307119"/>
    <lineage>
        <taxon>Bacteria</taxon>
        <taxon>Bacillati</taxon>
        <taxon>Actinomycetota</taxon>
        <taxon>Actinomycetes</taxon>
        <taxon>Micromonosporales</taxon>
        <taxon>Micromonosporaceae</taxon>
        <taxon>Micromonospora</taxon>
    </lineage>
</organism>
<dbReference type="Proteomes" id="UP000199629">
    <property type="component" value="Unassembled WGS sequence"/>
</dbReference>
<dbReference type="InterPro" id="IPR002934">
    <property type="entry name" value="Polymerase_NTP_transf_dom"/>
</dbReference>